<dbReference type="NCBIfam" id="TIGR01965">
    <property type="entry name" value="VCBS_repeat"/>
    <property type="match status" value="1"/>
</dbReference>
<dbReference type="InterPro" id="IPR009742">
    <property type="entry name" value="Curlin_rpt"/>
</dbReference>
<dbReference type="EMBL" id="CP114058">
    <property type="protein sequence ID" value="WAT02496.1"/>
    <property type="molecule type" value="Genomic_DNA"/>
</dbReference>
<dbReference type="RefSeq" id="WP_269128246.1">
    <property type="nucleotide sequence ID" value="NZ_CP114058.1"/>
</dbReference>
<dbReference type="Pfam" id="PF07012">
    <property type="entry name" value="Curlin_rpt"/>
    <property type="match status" value="1"/>
</dbReference>
<evidence type="ECO:0000256" key="4">
    <source>
        <dbReference type="ARBA" id="ARBA00023263"/>
    </source>
</evidence>
<name>A0ABY7HSX2_9GAMM</name>
<evidence type="ECO:0000313" key="6">
    <source>
        <dbReference type="EMBL" id="WAT02496.1"/>
    </source>
</evidence>
<protein>
    <submittedName>
        <fullName evidence="6">VCBS domain-containing protein</fullName>
    </submittedName>
</protein>
<keyword evidence="7" id="KW-1185">Reference proteome</keyword>
<accession>A0ABY7HSX2</accession>
<comment type="similarity">
    <text evidence="2">Belongs to the CsgA/CsgB family.</text>
</comment>
<keyword evidence="3" id="KW-0732">Signal</keyword>
<reference evidence="6" key="1">
    <citation type="submission" date="2022-12" db="EMBL/GenBank/DDBJ databases">
        <title>Complete genome sequence of an Australian strain of Rouxiella badensis DAR84756 and resolution of the R. badensis DSM100043 and R. chamberiensis DSM28324 genomes.</title>
        <authorList>
            <person name="Paul S."/>
            <person name="Anderson P.J."/>
            <person name="Maynard G."/>
            <person name="Dyall-Smith M."/>
            <person name="Kudinha T."/>
        </authorList>
    </citation>
    <scope>NUCLEOTIDE SEQUENCE</scope>
    <source>
        <strain evidence="6">DSM 28324</strain>
    </source>
</reference>
<dbReference type="InterPro" id="IPR010221">
    <property type="entry name" value="VCBS_dom"/>
</dbReference>
<evidence type="ECO:0000256" key="3">
    <source>
        <dbReference type="ARBA" id="ARBA00022729"/>
    </source>
</evidence>
<gene>
    <name evidence="6" type="ORF">O1V66_07930</name>
</gene>
<feature type="compositionally biased region" description="Polar residues" evidence="5">
    <location>
        <begin position="54"/>
        <end position="71"/>
    </location>
</feature>
<feature type="region of interest" description="Disordered" evidence="5">
    <location>
        <begin position="51"/>
        <end position="73"/>
    </location>
</feature>
<proteinExistence type="inferred from homology"/>
<evidence type="ECO:0000256" key="1">
    <source>
        <dbReference type="ARBA" id="ARBA00004561"/>
    </source>
</evidence>
<sequence>MVQRWRQNSADRAAVLRHRYSRRPPGAPNCRFIRKARTTWLTQRRLRRRNSLTDINQYGNHNTASTAQQGDRSILTVDQHGNYNYADALQTGDKSKLLISQSGSGNFVTSTQSANSSLVNVEQVGNGNRAYALQR</sequence>
<dbReference type="Proteomes" id="UP001164712">
    <property type="component" value="Chromosome"/>
</dbReference>
<evidence type="ECO:0000313" key="7">
    <source>
        <dbReference type="Proteomes" id="UP001164712"/>
    </source>
</evidence>
<evidence type="ECO:0000256" key="2">
    <source>
        <dbReference type="ARBA" id="ARBA00009766"/>
    </source>
</evidence>
<organism evidence="6 7">
    <name type="scientific">Rouxiella chamberiensis</name>
    <dbReference type="NCBI Taxonomy" id="1513468"/>
    <lineage>
        <taxon>Bacteria</taxon>
        <taxon>Pseudomonadati</taxon>
        <taxon>Pseudomonadota</taxon>
        <taxon>Gammaproteobacteria</taxon>
        <taxon>Enterobacterales</taxon>
        <taxon>Yersiniaceae</taxon>
        <taxon>Rouxiella</taxon>
    </lineage>
</organism>
<comment type="subcellular location">
    <subcellularLocation>
        <location evidence="1">Fimbrium</location>
    </subcellularLocation>
</comment>
<keyword evidence="4" id="KW-0281">Fimbrium</keyword>
<evidence type="ECO:0000256" key="5">
    <source>
        <dbReference type="SAM" id="MobiDB-lite"/>
    </source>
</evidence>